<accession>A0A8T3C6V6</accession>
<keyword evidence="3" id="KW-1185">Reference proteome</keyword>
<name>A0A8T3C6V6_DENNO</name>
<comment type="caution">
    <text evidence="2">The sequence shown here is derived from an EMBL/GenBank/DDBJ whole genome shotgun (WGS) entry which is preliminary data.</text>
</comment>
<organism evidence="2 3">
    <name type="scientific">Dendrobium nobile</name>
    <name type="common">Orchid</name>
    <dbReference type="NCBI Taxonomy" id="94219"/>
    <lineage>
        <taxon>Eukaryota</taxon>
        <taxon>Viridiplantae</taxon>
        <taxon>Streptophyta</taxon>
        <taxon>Embryophyta</taxon>
        <taxon>Tracheophyta</taxon>
        <taxon>Spermatophyta</taxon>
        <taxon>Magnoliopsida</taxon>
        <taxon>Liliopsida</taxon>
        <taxon>Asparagales</taxon>
        <taxon>Orchidaceae</taxon>
        <taxon>Epidendroideae</taxon>
        <taxon>Malaxideae</taxon>
        <taxon>Dendrobiinae</taxon>
        <taxon>Dendrobium</taxon>
    </lineage>
</organism>
<proteinExistence type="predicted"/>
<feature type="compositionally biased region" description="Basic and acidic residues" evidence="1">
    <location>
        <begin position="20"/>
        <end position="47"/>
    </location>
</feature>
<reference evidence="2" key="1">
    <citation type="journal article" date="2022" name="Front. Genet.">
        <title>Chromosome-Scale Assembly of the Dendrobium nobile Genome Provides Insights Into the Molecular Mechanism of the Biosynthesis of the Medicinal Active Ingredient of Dendrobium.</title>
        <authorList>
            <person name="Xu Q."/>
            <person name="Niu S.-C."/>
            <person name="Li K.-L."/>
            <person name="Zheng P.-J."/>
            <person name="Zhang X.-J."/>
            <person name="Jia Y."/>
            <person name="Liu Y."/>
            <person name="Niu Y.-X."/>
            <person name="Yu L.-H."/>
            <person name="Chen D.-F."/>
            <person name="Zhang G.-Q."/>
        </authorList>
    </citation>
    <scope>NUCLEOTIDE SEQUENCE</scope>
    <source>
        <tissue evidence="2">Leaf</tissue>
    </source>
</reference>
<evidence type="ECO:0000256" key="1">
    <source>
        <dbReference type="SAM" id="MobiDB-lite"/>
    </source>
</evidence>
<gene>
    <name evidence="2" type="ORF">KFK09_001289</name>
</gene>
<feature type="region of interest" description="Disordered" evidence="1">
    <location>
        <begin position="19"/>
        <end position="50"/>
    </location>
</feature>
<dbReference type="EMBL" id="JAGYWB010000002">
    <property type="protein sequence ID" value="KAI0528747.1"/>
    <property type="molecule type" value="Genomic_DNA"/>
</dbReference>
<protein>
    <submittedName>
        <fullName evidence="2">Uncharacterized protein</fullName>
    </submittedName>
</protein>
<dbReference type="AlphaFoldDB" id="A0A8T3C6V6"/>
<sequence>MEMGFEAFVSGVFPRGQTEGLKRTKIESRRRADHEEKEERTEQDEQRGVAPQGRFLYSSKLYDSYVPFDYTLPITYNAR</sequence>
<dbReference type="Proteomes" id="UP000829196">
    <property type="component" value="Unassembled WGS sequence"/>
</dbReference>
<evidence type="ECO:0000313" key="3">
    <source>
        <dbReference type="Proteomes" id="UP000829196"/>
    </source>
</evidence>
<evidence type="ECO:0000313" key="2">
    <source>
        <dbReference type="EMBL" id="KAI0528747.1"/>
    </source>
</evidence>